<keyword evidence="2" id="KW-1185">Reference proteome</keyword>
<dbReference type="EMBL" id="FOGQ01000018">
    <property type="protein sequence ID" value="SES30464.1"/>
    <property type="molecule type" value="Genomic_DNA"/>
</dbReference>
<gene>
    <name evidence="1" type="ORF">SAMN05661109_02613</name>
</gene>
<evidence type="ECO:0000313" key="2">
    <source>
        <dbReference type="Proteomes" id="UP000198929"/>
    </source>
</evidence>
<sequence>MVPPNLKTMMAKTTSTSTKQTQATTISHVSYAAVKLVGNMC</sequence>
<accession>A0A1H9W9G9</accession>
<dbReference type="Proteomes" id="UP000198929">
    <property type="component" value="Unassembled WGS sequence"/>
</dbReference>
<evidence type="ECO:0000313" key="1">
    <source>
        <dbReference type="EMBL" id="SES30464.1"/>
    </source>
</evidence>
<name>A0A1H9W9G9_9CORY</name>
<reference evidence="2" key="1">
    <citation type="submission" date="2016-10" db="EMBL/GenBank/DDBJ databases">
        <authorList>
            <person name="Varghese N."/>
            <person name="Submissions S."/>
        </authorList>
    </citation>
    <scope>NUCLEOTIDE SEQUENCE [LARGE SCALE GENOMIC DNA]</scope>
    <source>
        <strain evidence="2">DSM 20524</strain>
    </source>
</reference>
<proteinExistence type="predicted"/>
<dbReference type="AlphaFoldDB" id="A0A1H9W9G9"/>
<protein>
    <submittedName>
        <fullName evidence="1">Uncharacterized protein</fullName>
    </submittedName>
</protein>
<organism evidence="1 2">
    <name type="scientific">Corynebacterium cystitidis DSM 20524</name>
    <dbReference type="NCBI Taxonomy" id="1121357"/>
    <lineage>
        <taxon>Bacteria</taxon>
        <taxon>Bacillati</taxon>
        <taxon>Actinomycetota</taxon>
        <taxon>Actinomycetes</taxon>
        <taxon>Mycobacteriales</taxon>
        <taxon>Corynebacteriaceae</taxon>
        <taxon>Corynebacterium</taxon>
    </lineage>
</organism>